<sequence>MHTPEATLDKAASNAAGADGKVSITLACALYDRMQALYTGAVKPEGIDLRFVVEDFPRRLFDSAMAAQPFDVCEMSSCDYITSVSKGTSPFVALPVFPSKCFRHGMMTINRRSGIRGPKDLEGRRVGVMRFTMSAAIWQRGHLQNDFGVDIKSIKWLEGSVNSPGSHGVPTVIPPGFDVTVNTSGVPLSELLARGEIDAIIGTHIPHSMRTSPDVVRLFPDYKQVEKDYYKRTGIFPIMHLVAVKKEAYQAHPFIARSLYKAFCESKAVALERMRNYSALRYMLPWMTEEIDELYEVFGDDPWTYGLEANRKTLETANLFLAQQGIIDAPVPLEKLFVNVD</sequence>
<evidence type="ECO:0000313" key="2">
    <source>
        <dbReference type="Proteomes" id="UP000613011"/>
    </source>
</evidence>
<reference evidence="1" key="1">
    <citation type="submission" date="2021-01" db="EMBL/GenBank/DDBJ databases">
        <title>Ramlibacter sp. strain AW1 16S ribosomal RNA gene Genome sequencing and assembly.</title>
        <authorList>
            <person name="Kang M."/>
        </authorList>
    </citation>
    <scope>NUCLEOTIDE SEQUENCE</scope>
    <source>
        <strain evidence="1">AW1</strain>
    </source>
</reference>
<evidence type="ECO:0008006" key="3">
    <source>
        <dbReference type="Google" id="ProtNLM"/>
    </source>
</evidence>
<evidence type="ECO:0000313" key="1">
    <source>
        <dbReference type="EMBL" id="MBL0420959.1"/>
    </source>
</evidence>
<dbReference type="Proteomes" id="UP000613011">
    <property type="component" value="Unassembled WGS sequence"/>
</dbReference>
<dbReference type="AlphaFoldDB" id="A0A936ZUS1"/>
<keyword evidence="2" id="KW-1185">Reference proteome</keyword>
<protein>
    <recommendedName>
        <fullName evidence="3">4,5-dihydroxyphthalate decarboxylase</fullName>
    </recommendedName>
</protein>
<gene>
    <name evidence="1" type="ORF">JI739_11430</name>
</gene>
<dbReference type="SUPFAM" id="SSF53850">
    <property type="entry name" value="Periplasmic binding protein-like II"/>
    <property type="match status" value="1"/>
</dbReference>
<organism evidence="1 2">
    <name type="scientific">Ramlibacter aurantiacus</name>
    <dbReference type="NCBI Taxonomy" id="2801330"/>
    <lineage>
        <taxon>Bacteria</taxon>
        <taxon>Pseudomonadati</taxon>
        <taxon>Pseudomonadota</taxon>
        <taxon>Betaproteobacteria</taxon>
        <taxon>Burkholderiales</taxon>
        <taxon>Comamonadaceae</taxon>
        <taxon>Ramlibacter</taxon>
    </lineage>
</organism>
<comment type="caution">
    <text evidence="1">The sequence shown here is derived from an EMBL/GenBank/DDBJ whole genome shotgun (WGS) entry which is preliminary data.</text>
</comment>
<proteinExistence type="predicted"/>
<accession>A0A936ZUS1</accession>
<dbReference type="RefSeq" id="WP_201684022.1">
    <property type="nucleotide sequence ID" value="NZ_JAEQNA010000003.1"/>
</dbReference>
<name>A0A936ZUS1_9BURK</name>
<dbReference type="EMBL" id="JAEQNA010000003">
    <property type="protein sequence ID" value="MBL0420959.1"/>
    <property type="molecule type" value="Genomic_DNA"/>
</dbReference>